<sequence length="167" mass="19390">ISLQSYNIFTSLAESLVLLIIAHRDYYSDYPLLPWEHGTEALEHVFGIVRQLVPDFTAYEFFKVMRKVMYHDKIIRNGEFKCDKDKLSASGYVIDIDTRSIDSNILEILRKWPSNSEIYDAIRIAYQNAYNFAKMVNLVSNELELTPIVFVNNNSLADDLIQDNNEN</sequence>
<dbReference type="EMBL" id="AUPC02000494">
    <property type="protein sequence ID" value="POG58820.1"/>
    <property type="molecule type" value="Genomic_DNA"/>
</dbReference>
<reference evidence="1 2" key="2">
    <citation type="journal article" date="2018" name="New Phytol.">
        <title>High intraspecific genome diversity in the model arbuscular mycorrhizal symbiont Rhizophagus irregularis.</title>
        <authorList>
            <person name="Chen E.C.H."/>
            <person name="Morin E."/>
            <person name="Beaudet D."/>
            <person name="Noel J."/>
            <person name="Yildirir G."/>
            <person name="Ndikumana S."/>
            <person name="Charron P."/>
            <person name="St-Onge C."/>
            <person name="Giorgi J."/>
            <person name="Kruger M."/>
            <person name="Marton T."/>
            <person name="Ropars J."/>
            <person name="Grigoriev I.V."/>
            <person name="Hainaut M."/>
            <person name="Henrissat B."/>
            <person name="Roux C."/>
            <person name="Martin F."/>
            <person name="Corradi N."/>
        </authorList>
    </citation>
    <scope>NUCLEOTIDE SEQUENCE [LARGE SCALE GENOMIC DNA]</scope>
    <source>
        <strain evidence="1 2">DAOM 197198</strain>
    </source>
</reference>
<gene>
    <name evidence="1" type="ORF">GLOIN_2v1467900</name>
</gene>
<feature type="non-terminal residue" evidence="1">
    <location>
        <position position="1"/>
    </location>
</feature>
<comment type="caution">
    <text evidence="1">The sequence shown here is derived from an EMBL/GenBank/DDBJ whole genome shotgun (WGS) entry which is preliminary data.</text>
</comment>
<accession>A0A2P4P0B1</accession>
<keyword evidence="2" id="KW-1185">Reference proteome</keyword>
<dbReference type="AlphaFoldDB" id="A0A2P4P0B1"/>
<reference evidence="1 2" key="1">
    <citation type="journal article" date="2013" name="Proc. Natl. Acad. Sci. U.S.A.">
        <title>Genome of an arbuscular mycorrhizal fungus provides insight into the oldest plant symbiosis.</title>
        <authorList>
            <person name="Tisserant E."/>
            <person name="Malbreil M."/>
            <person name="Kuo A."/>
            <person name="Kohler A."/>
            <person name="Symeonidi A."/>
            <person name="Balestrini R."/>
            <person name="Charron P."/>
            <person name="Duensing N."/>
            <person name="Frei Dit Frey N."/>
            <person name="Gianinazzi-Pearson V."/>
            <person name="Gilbert L.B."/>
            <person name="Handa Y."/>
            <person name="Herr J.R."/>
            <person name="Hijri M."/>
            <person name="Koul R."/>
            <person name="Kawaguchi M."/>
            <person name="Krajinski F."/>
            <person name="Lammers P.J."/>
            <person name="Masclaux F.G."/>
            <person name="Murat C."/>
            <person name="Morin E."/>
            <person name="Ndikumana S."/>
            <person name="Pagni M."/>
            <person name="Petitpierre D."/>
            <person name="Requena N."/>
            <person name="Rosikiewicz P."/>
            <person name="Riley R."/>
            <person name="Saito K."/>
            <person name="San Clemente H."/>
            <person name="Shapiro H."/>
            <person name="van Tuinen D."/>
            <person name="Becard G."/>
            <person name="Bonfante P."/>
            <person name="Paszkowski U."/>
            <person name="Shachar-Hill Y.Y."/>
            <person name="Tuskan G.A."/>
            <person name="Young P.W."/>
            <person name="Sanders I.R."/>
            <person name="Henrissat B."/>
            <person name="Rensing S.A."/>
            <person name="Grigoriev I.V."/>
            <person name="Corradi N."/>
            <person name="Roux C."/>
            <person name="Martin F."/>
        </authorList>
    </citation>
    <scope>NUCLEOTIDE SEQUENCE [LARGE SCALE GENOMIC DNA]</scope>
    <source>
        <strain evidence="1 2">DAOM 197198</strain>
    </source>
</reference>
<dbReference type="Proteomes" id="UP000018888">
    <property type="component" value="Unassembled WGS sequence"/>
</dbReference>
<organism evidence="1 2">
    <name type="scientific">Rhizophagus irregularis (strain DAOM 181602 / DAOM 197198 / MUCL 43194)</name>
    <name type="common">Arbuscular mycorrhizal fungus</name>
    <name type="synonym">Glomus intraradices</name>
    <dbReference type="NCBI Taxonomy" id="747089"/>
    <lineage>
        <taxon>Eukaryota</taxon>
        <taxon>Fungi</taxon>
        <taxon>Fungi incertae sedis</taxon>
        <taxon>Mucoromycota</taxon>
        <taxon>Glomeromycotina</taxon>
        <taxon>Glomeromycetes</taxon>
        <taxon>Glomerales</taxon>
        <taxon>Glomeraceae</taxon>
        <taxon>Rhizophagus</taxon>
    </lineage>
</organism>
<proteinExistence type="predicted"/>
<evidence type="ECO:0000313" key="2">
    <source>
        <dbReference type="Proteomes" id="UP000018888"/>
    </source>
</evidence>
<evidence type="ECO:0000313" key="1">
    <source>
        <dbReference type="EMBL" id="POG58820.1"/>
    </source>
</evidence>
<dbReference type="VEuPathDB" id="FungiDB:RhiirFUN_006520"/>
<name>A0A2P4P0B1_RHIID</name>
<protein>
    <submittedName>
        <fullName evidence="1">Uncharacterized protein</fullName>
    </submittedName>
</protein>